<dbReference type="RefSeq" id="XP_013899556.1">
    <property type="nucleotide sequence ID" value="XM_014044102.1"/>
</dbReference>
<feature type="compositionally biased region" description="Gly residues" evidence="4">
    <location>
        <begin position="385"/>
        <end position="434"/>
    </location>
</feature>
<dbReference type="InterPro" id="IPR013094">
    <property type="entry name" value="AB_hydrolase_3"/>
</dbReference>
<accession>A0A0D2MIR3</accession>
<dbReference type="Proteomes" id="UP000054498">
    <property type="component" value="Unassembled WGS sequence"/>
</dbReference>
<dbReference type="InterPro" id="IPR029058">
    <property type="entry name" value="AB_hydrolase_fold"/>
</dbReference>
<evidence type="ECO:0000256" key="1">
    <source>
        <dbReference type="ARBA" id="ARBA00010515"/>
    </source>
</evidence>
<evidence type="ECO:0000313" key="6">
    <source>
        <dbReference type="EMBL" id="KIZ00537.1"/>
    </source>
</evidence>
<keyword evidence="7" id="KW-1185">Reference proteome</keyword>
<dbReference type="Gene3D" id="3.40.50.1820">
    <property type="entry name" value="alpha/beta hydrolase"/>
    <property type="match status" value="1"/>
</dbReference>
<dbReference type="SUPFAM" id="SSF53474">
    <property type="entry name" value="alpha/beta-Hydrolases"/>
    <property type="match status" value="1"/>
</dbReference>
<dbReference type="PANTHER" id="PTHR48081:SF30">
    <property type="entry name" value="ACETYL-HYDROLASE LIPR-RELATED"/>
    <property type="match status" value="1"/>
</dbReference>
<dbReference type="PANTHER" id="PTHR48081">
    <property type="entry name" value="AB HYDROLASE SUPERFAMILY PROTEIN C4A8.06C"/>
    <property type="match status" value="1"/>
</dbReference>
<protein>
    <submittedName>
        <fullName evidence="6">Alpha/beta hydrolase domain-containing protein</fullName>
    </submittedName>
</protein>
<comment type="similarity">
    <text evidence="1">Belongs to the 'GDXG' lipolytic enzyme family.</text>
</comment>
<dbReference type="PROSITE" id="PS01174">
    <property type="entry name" value="LIPASE_GDXG_SER"/>
    <property type="match status" value="1"/>
</dbReference>
<feature type="region of interest" description="Disordered" evidence="4">
    <location>
        <begin position="39"/>
        <end position="84"/>
    </location>
</feature>
<dbReference type="GO" id="GO:0004806">
    <property type="term" value="F:triacylglycerol lipase activity"/>
    <property type="evidence" value="ECO:0007669"/>
    <property type="project" value="TreeGrafter"/>
</dbReference>
<dbReference type="InterPro" id="IPR050300">
    <property type="entry name" value="GDXG_lipolytic_enzyme"/>
</dbReference>
<reference evidence="6 7" key="1">
    <citation type="journal article" date="2013" name="BMC Genomics">
        <title>Reconstruction of the lipid metabolism for the microalga Monoraphidium neglectum from its genome sequence reveals characteristics suitable for biofuel production.</title>
        <authorList>
            <person name="Bogen C."/>
            <person name="Al-Dilaimi A."/>
            <person name="Albersmeier A."/>
            <person name="Wichmann J."/>
            <person name="Grundmann M."/>
            <person name="Rupp O."/>
            <person name="Lauersen K.J."/>
            <person name="Blifernez-Klassen O."/>
            <person name="Kalinowski J."/>
            <person name="Goesmann A."/>
            <person name="Mussgnug J.H."/>
            <person name="Kruse O."/>
        </authorList>
    </citation>
    <scope>NUCLEOTIDE SEQUENCE [LARGE SCALE GENOMIC DNA]</scope>
    <source>
        <strain evidence="6 7">SAG 48.87</strain>
    </source>
</reference>
<keyword evidence="2 6" id="KW-0378">Hydrolase</keyword>
<evidence type="ECO:0000256" key="3">
    <source>
        <dbReference type="PROSITE-ProRule" id="PRU10038"/>
    </source>
</evidence>
<dbReference type="AlphaFoldDB" id="A0A0D2MIR3"/>
<feature type="active site" evidence="3">
    <location>
        <position position="215"/>
    </location>
</feature>
<sequence length="441" mass="44077">MPLATPAAAGRTAAAPRPMTECPAQLFLPAPATLSRGASAFLSGTRLPQPPSPATLSESADPTAQARRAAEARRDAERQRAKDAAAWKLPSERYRAVYVMRHEVTSLGGVQSVLAEPRPGLRADGRPAGGVGSPAADNSSALLFFHGGGYRLGDPRAMFFAFAPLAAAAALPAYAPAYRLAPEHPFPAALDDALAAYSALIRRVDPARVALAGDSAGGGLAAALLLRAAGEGLPLPGAAVLFSPWAVLKGGVTDTSVTLCCADPMLNPDALAAAGKLYAGNASADDPLLSPAFGDYGAARAKARGGRFPPVLITCGTREVLLSDAVLLRHRMRAGGVDASISPYEGMWHSFNSRGSPGALDLPEAAAVITEAAEFIRKHIPHRQGGVGGVGGAASGSDGTEGGGSSGTASGGGGGGGVEGSSRGGGNSSSGGLGAKAPGAR</sequence>
<dbReference type="GeneID" id="25740298"/>
<feature type="region of interest" description="Disordered" evidence="4">
    <location>
        <begin position="382"/>
        <end position="441"/>
    </location>
</feature>
<evidence type="ECO:0000259" key="5">
    <source>
        <dbReference type="Pfam" id="PF07859"/>
    </source>
</evidence>
<name>A0A0D2MIR3_9CHLO</name>
<organism evidence="6 7">
    <name type="scientific">Monoraphidium neglectum</name>
    <dbReference type="NCBI Taxonomy" id="145388"/>
    <lineage>
        <taxon>Eukaryota</taxon>
        <taxon>Viridiplantae</taxon>
        <taxon>Chlorophyta</taxon>
        <taxon>core chlorophytes</taxon>
        <taxon>Chlorophyceae</taxon>
        <taxon>CS clade</taxon>
        <taxon>Sphaeropleales</taxon>
        <taxon>Selenastraceae</taxon>
        <taxon>Monoraphidium</taxon>
    </lineage>
</organism>
<dbReference type="KEGG" id="mng:MNEG_7422"/>
<feature type="domain" description="Alpha/beta hydrolase fold-3" evidence="5">
    <location>
        <begin position="142"/>
        <end position="351"/>
    </location>
</feature>
<dbReference type="OrthoDB" id="538857at2759"/>
<gene>
    <name evidence="6" type="ORF">MNEG_7422</name>
</gene>
<evidence type="ECO:0000256" key="2">
    <source>
        <dbReference type="ARBA" id="ARBA00022801"/>
    </source>
</evidence>
<proteinExistence type="inferred from homology"/>
<dbReference type="EMBL" id="KK101529">
    <property type="protein sequence ID" value="KIZ00537.1"/>
    <property type="molecule type" value="Genomic_DNA"/>
</dbReference>
<evidence type="ECO:0000256" key="4">
    <source>
        <dbReference type="SAM" id="MobiDB-lite"/>
    </source>
</evidence>
<feature type="compositionally biased region" description="Basic and acidic residues" evidence="4">
    <location>
        <begin position="68"/>
        <end position="84"/>
    </location>
</feature>
<dbReference type="Pfam" id="PF07859">
    <property type="entry name" value="Abhydrolase_3"/>
    <property type="match status" value="1"/>
</dbReference>
<dbReference type="STRING" id="145388.A0A0D2MIR3"/>
<evidence type="ECO:0000313" key="7">
    <source>
        <dbReference type="Proteomes" id="UP000054498"/>
    </source>
</evidence>
<dbReference type="InterPro" id="IPR033140">
    <property type="entry name" value="Lipase_GDXG_put_SER_AS"/>
</dbReference>